<dbReference type="KEGG" id="sbae:DSM104329_02009"/>
<dbReference type="GO" id="GO:0005524">
    <property type="term" value="F:ATP binding"/>
    <property type="evidence" value="ECO:0007669"/>
    <property type="project" value="UniProtKB-UniRule"/>
</dbReference>
<dbReference type="NCBIfam" id="TIGR00131">
    <property type="entry name" value="gal_kin"/>
    <property type="match status" value="1"/>
</dbReference>
<evidence type="ECO:0000259" key="9">
    <source>
        <dbReference type="Pfam" id="PF08544"/>
    </source>
</evidence>
<dbReference type="AlphaFoldDB" id="A0A9E6XXI5"/>
<feature type="domain" description="Galactokinase N-terminal" evidence="10">
    <location>
        <begin position="5"/>
        <end position="43"/>
    </location>
</feature>
<evidence type="ECO:0000313" key="11">
    <source>
        <dbReference type="EMBL" id="UGS35616.1"/>
    </source>
</evidence>
<evidence type="ECO:0000259" key="8">
    <source>
        <dbReference type="Pfam" id="PF00288"/>
    </source>
</evidence>
<dbReference type="PROSITE" id="PS00106">
    <property type="entry name" value="GALACTOKINASE"/>
    <property type="match status" value="1"/>
</dbReference>
<dbReference type="SUPFAM" id="SSF55060">
    <property type="entry name" value="GHMP Kinase, C-terminal domain"/>
    <property type="match status" value="1"/>
</dbReference>
<dbReference type="EMBL" id="CP087164">
    <property type="protein sequence ID" value="UGS35616.1"/>
    <property type="molecule type" value="Genomic_DNA"/>
</dbReference>
<dbReference type="Gene3D" id="3.30.230.10">
    <property type="match status" value="1"/>
</dbReference>
<dbReference type="InterPro" id="IPR019539">
    <property type="entry name" value="GalKase_N"/>
</dbReference>
<dbReference type="Proteomes" id="UP001162834">
    <property type="component" value="Chromosome"/>
</dbReference>
<organism evidence="11 12">
    <name type="scientific">Capillimicrobium parvum</name>
    <dbReference type="NCBI Taxonomy" id="2884022"/>
    <lineage>
        <taxon>Bacteria</taxon>
        <taxon>Bacillati</taxon>
        <taxon>Actinomycetota</taxon>
        <taxon>Thermoleophilia</taxon>
        <taxon>Solirubrobacterales</taxon>
        <taxon>Capillimicrobiaceae</taxon>
        <taxon>Capillimicrobium</taxon>
    </lineage>
</organism>
<dbReference type="Pfam" id="PF08544">
    <property type="entry name" value="GHMP_kinases_C"/>
    <property type="match status" value="1"/>
</dbReference>
<protein>
    <recommendedName>
        <fullName evidence="7">Galactokinase</fullName>
        <ecNumber evidence="7">2.7.1.6</ecNumber>
    </recommendedName>
</protein>
<dbReference type="InterPro" id="IPR000705">
    <property type="entry name" value="Galactokinase"/>
</dbReference>
<dbReference type="PANTHER" id="PTHR10457:SF7">
    <property type="entry name" value="GALACTOKINASE-RELATED"/>
    <property type="match status" value="1"/>
</dbReference>
<keyword evidence="2 11" id="KW-0808">Transferase</keyword>
<dbReference type="GO" id="GO:0005829">
    <property type="term" value="C:cytosol"/>
    <property type="evidence" value="ECO:0007669"/>
    <property type="project" value="TreeGrafter"/>
</dbReference>
<dbReference type="EC" id="2.7.1.6" evidence="7"/>
<dbReference type="SUPFAM" id="SSF54211">
    <property type="entry name" value="Ribosomal protein S5 domain 2-like"/>
    <property type="match status" value="1"/>
</dbReference>
<evidence type="ECO:0000256" key="7">
    <source>
        <dbReference type="NCBIfam" id="TIGR00131"/>
    </source>
</evidence>
<feature type="domain" description="GHMP kinase C-terminal" evidence="9">
    <location>
        <begin position="258"/>
        <end position="322"/>
    </location>
</feature>
<keyword evidence="6" id="KW-0299">Galactose metabolism</keyword>
<evidence type="ECO:0000256" key="1">
    <source>
        <dbReference type="ARBA" id="ARBA00006566"/>
    </source>
</evidence>
<keyword evidence="3" id="KW-0547">Nucleotide-binding</keyword>
<evidence type="ECO:0000259" key="10">
    <source>
        <dbReference type="Pfam" id="PF10509"/>
    </source>
</evidence>
<name>A0A9E6XXI5_9ACTN</name>
<feature type="domain" description="GHMP kinase N-terminal" evidence="8">
    <location>
        <begin position="80"/>
        <end position="164"/>
    </location>
</feature>
<proteinExistence type="inferred from homology"/>
<gene>
    <name evidence="11" type="primary">galK</name>
    <name evidence="11" type="ORF">DSM104329_02009</name>
</gene>
<keyword evidence="12" id="KW-1185">Reference proteome</keyword>
<dbReference type="InterPro" id="IPR014721">
    <property type="entry name" value="Ribsml_uS5_D2-typ_fold_subgr"/>
</dbReference>
<dbReference type="InterPro" id="IPR006204">
    <property type="entry name" value="GHMP_kinase_N_dom"/>
</dbReference>
<evidence type="ECO:0000256" key="6">
    <source>
        <dbReference type="ARBA" id="ARBA00023144"/>
    </source>
</evidence>
<evidence type="ECO:0000256" key="3">
    <source>
        <dbReference type="ARBA" id="ARBA00022741"/>
    </source>
</evidence>
<evidence type="ECO:0000256" key="2">
    <source>
        <dbReference type="ARBA" id="ARBA00022679"/>
    </source>
</evidence>
<dbReference type="InterPro" id="IPR020568">
    <property type="entry name" value="Ribosomal_Su5_D2-typ_SF"/>
</dbReference>
<evidence type="ECO:0000256" key="4">
    <source>
        <dbReference type="ARBA" id="ARBA00022777"/>
    </source>
</evidence>
<dbReference type="InterPro" id="IPR006206">
    <property type="entry name" value="Mevalonate/galactokinase"/>
</dbReference>
<comment type="similarity">
    <text evidence="1">Belongs to the GHMP kinase family. GalK subfamily.</text>
</comment>
<dbReference type="PIRSF" id="PIRSF000530">
    <property type="entry name" value="Galactokinase"/>
    <property type="match status" value="1"/>
</dbReference>
<dbReference type="Gene3D" id="3.30.70.890">
    <property type="entry name" value="GHMP kinase, C-terminal domain"/>
    <property type="match status" value="1"/>
</dbReference>
<evidence type="ECO:0000313" key="12">
    <source>
        <dbReference type="Proteomes" id="UP001162834"/>
    </source>
</evidence>
<dbReference type="InterPro" id="IPR036554">
    <property type="entry name" value="GHMP_kinase_C_sf"/>
</dbReference>
<dbReference type="GO" id="GO:0004335">
    <property type="term" value="F:galactokinase activity"/>
    <property type="evidence" value="ECO:0007669"/>
    <property type="project" value="UniProtKB-UniRule"/>
</dbReference>
<keyword evidence="4" id="KW-0418">Kinase</keyword>
<dbReference type="InterPro" id="IPR006203">
    <property type="entry name" value="GHMP_knse_ATP-bd_CS"/>
</dbReference>
<dbReference type="InterPro" id="IPR019741">
    <property type="entry name" value="Galactokinase_CS"/>
</dbReference>
<evidence type="ECO:0000256" key="5">
    <source>
        <dbReference type="ARBA" id="ARBA00022840"/>
    </source>
</evidence>
<accession>A0A9E6XXI5</accession>
<keyword evidence="5" id="KW-0067">ATP-binding</keyword>
<dbReference type="PANTHER" id="PTHR10457">
    <property type="entry name" value="MEVALONATE KINASE/GALACTOKINASE"/>
    <property type="match status" value="1"/>
</dbReference>
<dbReference type="GO" id="GO:0006012">
    <property type="term" value="P:galactose metabolic process"/>
    <property type="evidence" value="ECO:0007669"/>
    <property type="project" value="UniProtKB-UniRule"/>
</dbReference>
<dbReference type="PRINTS" id="PR00473">
    <property type="entry name" value="GALCTOKINASE"/>
</dbReference>
<dbReference type="Pfam" id="PF00288">
    <property type="entry name" value="GHMP_kinases_N"/>
    <property type="match status" value="1"/>
</dbReference>
<keyword evidence="6" id="KW-0119">Carbohydrate metabolism</keyword>
<dbReference type="InterPro" id="IPR013750">
    <property type="entry name" value="GHMP_kinase_C_dom"/>
</dbReference>
<dbReference type="PROSITE" id="PS00627">
    <property type="entry name" value="GHMP_KINASES_ATP"/>
    <property type="match status" value="1"/>
</dbReference>
<dbReference type="Pfam" id="PF10509">
    <property type="entry name" value="GalKase_gal_bdg"/>
    <property type="match status" value="1"/>
</dbReference>
<dbReference type="PRINTS" id="PR00959">
    <property type="entry name" value="MEVGALKINASE"/>
</dbReference>
<reference evidence="11" key="1">
    <citation type="journal article" date="2022" name="Int. J. Syst. Evol. Microbiol.">
        <title>Pseudomonas aegrilactucae sp. nov. and Pseudomonas morbosilactucae sp. nov., pathogens causing bacterial rot of lettuce in Japan.</title>
        <authorList>
            <person name="Sawada H."/>
            <person name="Fujikawa T."/>
            <person name="Satou M."/>
        </authorList>
    </citation>
    <scope>NUCLEOTIDE SEQUENCE</scope>
    <source>
        <strain evidence="11">0166_1</strain>
    </source>
</reference>
<sequence>MATREPVAAFGPGRVNLIGEHTDYNGGLSLPFAIAEGVTVTATPLDGDHVEARAVDHDEDDRFLLAQPADGDRNGWRAFVRGTVAELAAAGHELSPVRLEISGDVPEGSGLSSSAALEVALALALLGREPGDRLELARLCARVENEWVGAQTGLLDQLASLFGRAEHALHIDFATLEIVPVPLRTGDWTLVTLDSGEQHSNASGGYNERRAECARACALLGIETLSRAVPDAARRLPEPLDRRARHVLEENARVDAAAAALHAGDLVGLGRLLDASHASLRDLYDASTPAVETTVRRLKDAGAAGARMVGGGFGGHVLALLPPGVTPPEGAVAVAPGSGGRLL</sequence>
<dbReference type="RefSeq" id="WP_259315298.1">
    <property type="nucleotide sequence ID" value="NZ_CP087164.1"/>
</dbReference>